<feature type="domain" description="Methyltransferase type 11" evidence="1">
    <location>
        <begin position="52"/>
        <end position="150"/>
    </location>
</feature>
<dbReference type="Pfam" id="PF08241">
    <property type="entry name" value="Methyltransf_11"/>
    <property type="match status" value="1"/>
</dbReference>
<dbReference type="PANTHER" id="PTHR44942:SF10">
    <property type="entry name" value="METHYLTRANSFERASE TYPE 11 DOMAIN-CONTAINING PROTEIN"/>
    <property type="match status" value="1"/>
</dbReference>
<keyword evidence="3" id="KW-1185">Reference proteome</keyword>
<accession>A0ABR3W377</accession>
<organism evidence="2 3">
    <name type="scientific">Diaporthe australafricana</name>
    <dbReference type="NCBI Taxonomy" id="127596"/>
    <lineage>
        <taxon>Eukaryota</taxon>
        <taxon>Fungi</taxon>
        <taxon>Dikarya</taxon>
        <taxon>Ascomycota</taxon>
        <taxon>Pezizomycotina</taxon>
        <taxon>Sordariomycetes</taxon>
        <taxon>Sordariomycetidae</taxon>
        <taxon>Diaporthales</taxon>
        <taxon>Diaporthaceae</taxon>
        <taxon>Diaporthe</taxon>
    </lineage>
</organism>
<dbReference type="CDD" id="cd02440">
    <property type="entry name" value="AdoMet_MTases"/>
    <property type="match status" value="1"/>
</dbReference>
<dbReference type="Proteomes" id="UP001583177">
    <property type="component" value="Unassembled WGS sequence"/>
</dbReference>
<comment type="caution">
    <text evidence="2">The sequence shown here is derived from an EMBL/GenBank/DDBJ whole genome shotgun (WGS) entry which is preliminary data.</text>
</comment>
<name>A0ABR3W377_9PEZI</name>
<gene>
    <name evidence="2" type="ORF">Daus18300_012301</name>
</gene>
<protein>
    <recommendedName>
        <fullName evidence="1">Methyltransferase type 11 domain-containing protein</fullName>
    </recommendedName>
</protein>
<reference evidence="2 3" key="1">
    <citation type="journal article" date="2024" name="IMA Fungus">
        <title>IMA Genome - F19 : A genome assembly and annotation guide to empower mycologists, including annotated draft genome sequences of Ceratocystis pirilliformis, Diaporthe australafricana, Fusarium ophioides, Paecilomyces lecythidis, and Sporothrix stenoceras.</title>
        <authorList>
            <person name="Aylward J."/>
            <person name="Wilson A.M."/>
            <person name="Visagie C.M."/>
            <person name="Spraker J."/>
            <person name="Barnes I."/>
            <person name="Buitendag C."/>
            <person name="Ceriani C."/>
            <person name="Del Mar Angel L."/>
            <person name="du Plessis D."/>
            <person name="Fuchs T."/>
            <person name="Gasser K."/>
            <person name="Kramer D."/>
            <person name="Li W."/>
            <person name="Munsamy K."/>
            <person name="Piso A."/>
            <person name="Price J.L."/>
            <person name="Sonnekus B."/>
            <person name="Thomas C."/>
            <person name="van der Nest A."/>
            <person name="van Dijk A."/>
            <person name="van Heerden A."/>
            <person name="van Vuuren N."/>
            <person name="Yilmaz N."/>
            <person name="Duong T.A."/>
            <person name="van der Merwe N.A."/>
            <person name="Wingfield M.J."/>
            <person name="Wingfield B.D."/>
        </authorList>
    </citation>
    <scope>NUCLEOTIDE SEQUENCE [LARGE SCALE GENOMIC DNA]</scope>
    <source>
        <strain evidence="2 3">CMW 18300</strain>
    </source>
</reference>
<dbReference type="InterPro" id="IPR013216">
    <property type="entry name" value="Methyltransf_11"/>
</dbReference>
<dbReference type="InterPro" id="IPR051052">
    <property type="entry name" value="Diverse_substrate_MTase"/>
</dbReference>
<evidence type="ECO:0000259" key="1">
    <source>
        <dbReference type="Pfam" id="PF08241"/>
    </source>
</evidence>
<proteinExistence type="predicted"/>
<dbReference type="PANTHER" id="PTHR44942">
    <property type="entry name" value="METHYLTRANSF_11 DOMAIN-CONTAINING PROTEIN"/>
    <property type="match status" value="1"/>
</dbReference>
<dbReference type="Gene3D" id="3.40.50.150">
    <property type="entry name" value="Vaccinia Virus protein VP39"/>
    <property type="match status" value="1"/>
</dbReference>
<dbReference type="InterPro" id="IPR029063">
    <property type="entry name" value="SAM-dependent_MTases_sf"/>
</dbReference>
<sequence length="310" mass="34260">MVIQTDAEKTFRSYTKDQGQNYAQHRMKYSQALYETIISHHETTGGKLESALDVGCGPGTATFTITQSFNNTIGLDPSEGMITTARSLVNLEQIKNNVKFEVSTAEDIDPALVPAGSVDLITAATCAHWFDMPRFWETAARVLRPGGTVAMWCSNASNIHHSVPNAAAINAAASKIENEELAPFFEPGNLLTRDLYSTMGLPWTVSPPVPEFDESSLFRKEWGVVGNDESYYEKKQVVIDLDTMEKMLSTTSPITRWRQAHPELAGTEDDVVRRIRREVEGLLHEAGVEKGKELVRGGEAGVLLMVKKRA</sequence>
<dbReference type="SUPFAM" id="SSF53335">
    <property type="entry name" value="S-adenosyl-L-methionine-dependent methyltransferases"/>
    <property type="match status" value="1"/>
</dbReference>
<evidence type="ECO:0000313" key="2">
    <source>
        <dbReference type="EMBL" id="KAL1852089.1"/>
    </source>
</evidence>
<dbReference type="EMBL" id="JAWRVE010000164">
    <property type="protein sequence ID" value="KAL1852089.1"/>
    <property type="molecule type" value="Genomic_DNA"/>
</dbReference>
<evidence type="ECO:0000313" key="3">
    <source>
        <dbReference type="Proteomes" id="UP001583177"/>
    </source>
</evidence>